<feature type="domain" description="RDRP core" evidence="2">
    <location>
        <begin position="408"/>
        <end position="996"/>
    </location>
</feature>
<keyword evidence="1" id="KW-0808">Transferase</keyword>
<keyword evidence="1" id="KW-0694">RNA-binding</keyword>
<accession>A0A8H5H100</accession>
<dbReference type="InterPro" id="IPR057596">
    <property type="entry name" value="RDRP_core"/>
</dbReference>
<proteinExistence type="inferred from homology"/>
<keyword evidence="4" id="KW-1185">Reference proteome</keyword>
<dbReference type="Proteomes" id="UP000559256">
    <property type="component" value="Unassembled WGS sequence"/>
</dbReference>
<keyword evidence="1" id="KW-0548">Nucleotidyltransferase</keyword>
<dbReference type="GO" id="GO:0030422">
    <property type="term" value="P:siRNA processing"/>
    <property type="evidence" value="ECO:0007669"/>
    <property type="project" value="TreeGrafter"/>
</dbReference>
<evidence type="ECO:0000313" key="3">
    <source>
        <dbReference type="EMBL" id="KAF5374763.1"/>
    </source>
</evidence>
<dbReference type="EMBL" id="JAACJM010000001">
    <property type="protein sequence ID" value="KAF5374763.1"/>
    <property type="molecule type" value="Genomic_DNA"/>
</dbReference>
<comment type="similarity">
    <text evidence="1">Belongs to the RdRP family.</text>
</comment>
<gene>
    <name evidence="3" type="ORF">D9758_000120</name>
</gene>
<dbReference type="PANTHER" id="PTHR23079">
    <property type="entry name" value="RNA-DEPENDENT RNA POLYMERASE"/>
    <property type="match status" value="1"/>
</dbReference>
<dbReference type="Pfam" id="PF05183">
    <property type="entry name" value="RdRP"/>
    <property type="match status" value="1"/>
</dbReference>
<protein>
    <recommendedName>
        <fullName evidence="1">RNA-dependent RNA polymerase</fullName>
        <ecNumber evidence="1">2.7.7.48</ecNumber>
    </recommendedName>
</protein>
<sequence>MDVFMSNIPFYTGLHELTRLLSPIFHDSTYTDRFAQSGLPLNFHVRLLKNNRHISRTGPHGGRGFITLPTVDVAEYFLAEYGERPQGNPPKVFAINARNVRFSRANKPAPKDIIERTQRRPYEDPSIAEERESRDAVLKSNSVIVKTVQFGWDCRDDVYSVEWEYSTTSALNFDHDRREIRISIPYQYQGSLIIAIRPSQITEMSAHIYRSEPVLFFSLSAHPTFLLTGVAQKQQRIPYLPFNDHERLVTYTSLAMRLVCASTQDLHRFRSLCLAAQMRAVQDWEYPIVKKNIFSATSIERLNSLLRKLNWRVAFQLEMIIRRTYVDVQEALQLIPAIIKLVELRGKEYVAAFLQHLGTQLAQGYFDNSQGTISDWFIACEHEYATYKRPSPIIPSEGSLFQSLHVVVTPTTMYLEGPFPERSNRVIRSYLEDQESFLRVSFVDEDGLQFRFDRDVDGPAFIRLRVGKIFHEGLTIAGRTFRFLAYSQSALKEHAVWFVKPFRDARTRQVVDAASIIRSLGDFSTSSDLVHCPARYGARISQAFTATDTTKVEVEEIINVPDISTADGKYDFTDGVGMMSKELAREIWAGLKPSKKRRNKTKPPAFQIRFMGSKGMLSIDYKLKGLTICLRPSMIKFEGAESRTIEIARAFDRPGKYYLNRPLITLLEGLGVSYEVFEGYQDRAVRQIRQSTYSLESAARLLEHFGLGNAFRLTSILLSLSRLGINDMPQDSFYQTMIKYAVHHVLRDLKNHARIPIDGAWTLVGVADVHKYLEAGEIFACIQPVQGPIVYLEGDVLISRSPTIHPGDVQIARAIGRPPPDTCFAHEPLKNTVVFSVKGERPLCSVLGGGDLDGDVYNLIPLDKFPEFRPKRTCQGASYTAAPRKMLDRPCTMDDVADFFMDYINNDVLGIIGSSWLTIADQAKLGIFHPDCLTLAQLHSDAVDYPKSGQSVALDRIPRPLLKMKPDYQAPETINPDTTTRFYPSTRAVGRLFRRIDLPQLHTEVHVTRAARRQIREKGHLRQTRGVNALAESLTALEIRDDPTAEAVNYRVFQYLSDEDMDTMDHEREELFVARLFSQYSSELQTILAVNTLGHARAALLTEEEAMVGTIAQKSSQPRKRNNQMAKLREATDTLVRGYRSELAGEDELVSLRLVRAWLAWKLGLKERAKMDAIGAQSFCWIALGAIFEVIREIEDQEDPYWY</sequence>
<dbReference type="PANTHER" id="PTHR23079:SF55">
    <property type="entry name" value="RNA-DIRECTED RNA POLYMERASE"/>
    <property type="match status" value="1"/>
</dbReference>
<dbReference type="GO" id="GO:0031380">
    <property type="term" value="C:nuclear RNA-directed RNA polymerase complex"/>
    <property type="evidence" value="ECO:0007669"/>
    <property type="project" value="TreeGrafter"/>
</dbReference>
<dbReference type="GO" id="GO:0003968">
    <property type="term" value="F:RNA-directed RNA polymerase activity"/>
    <property type="evidence" value="ECO:0007669"/>
    <property type="project" value="UniProtKB-KW"/>
</dbReference>
<evidence type="ECO:0000259" key="2">
    <source>
        <dbReference type="Pfam" id="PF05183"/>
    </source>
</evidence>
<evidence type="ECO:0000256" key="1">
    <source>
        <dbReference type="RuleBase" id="RU363098"/>
    </source>
</evidence>
<name>A0A8H5H100_9AGAR</name>
<dbReference type="AlphaFoldDB" id="A0A8H5H100"/>
<dbReference type="OrthoDB" id="6513042at2759"/>
<dbReference type="GO" id="GO:0003723">
    <property type="term" value="F:RNA binding"/>
    <property type="evidence" value="ECO:0007669"/>
    <property type="project" value="UniProtKB-KW"/>
</dbReference>
<comment type="caution">
    <text evidence="3">The sequence shown here is derived from an EMBL/GenBank/DDBJ whole genome shotgun (WGS) entry which is preliminary data.</text>
</comment>
<dbReference type="InterPro" id="IPR007855">
    <property type="entry name" value="RDRP"/>
</dbReference>
<reference evidence="3 4" key="1">
    <citation type="journal article" date="2020" name="ISME J.">
        <title>Uncovering the hidden diversity of litter-decomposition mechanisms in mushroom-forming fungi.</title>
        <authorList>
            <person name="Floudas D."/>
            <person name="Bentzer J."/>
            <person name="Ahren D."/>
            <person name="Johansson T."/>
            <person name="Persson P."/>
            <person name="Tunlid A."/>
        </authorList>
    </citation>
    <scope>NUCLEOTIDE SEQUENCE [LARGE SCALE GENOMIC DNA]</scope>
    <source>
        <strain evidence="3 4">CBS 291.85</strain>
    </source>
</reference>
<dbReference type="EC" id="2.7.7.48" evidence="1"/>
<keyword evidence="1" id="KW-0696">RNA-directed RNA polymerase</keyword>
<organism evidence="3 4">
    <name type="scientific">Tetrapyrgos nigripes</name>
    <dbReference type="NCBI Taxonomy" id="182062"/>
    <lineage>
        <taxon>Eukaryota</taxon>
        <taxon>Fungi</taxon>
        <taxon>Dikarya</taxon>
        <taxon>Basidiomycota</taxon>
        <taxon>Agaricomycotina</taxon>
        <taxon>Agaricomycetes</taxon>
        <taxon>Agaricomycetidae</taxon>
        <taxon>Agaricales</taxon>
        <taxon>Marasmiineae</taxon>
        <taxon>Marasmiaceae</taxon>
        <taxon>Tetrapyrgos</taxon>
    </lineage>
</organism>
<comment type="catalytic activity">
    <reaction evidence="1">
        <text>RNA(n) + a ribonucleoside 5'-triphosphate = RNA(n+1) + diphosphate</text>
        <dbReference type="Rhea" id="RHEA:21248"/>
        <dbReference type="Rhea" id="RHEA-COMP:14527"/>
        <dbReference type="Rhea" id="RHEA-COMP:17342"/>
        <dbReference type="ChEBI" id="CHEBI:33019"/>
        <dbReference type="ChEBI" id="CHEBI:61557"/>
        <dbReference type="ChEBI" id="CHEBI:140395"/>
        <dbReference type="EC" id="2.7.7.48"/>
    </reaction>
</comment>
<evidence type="ECO:0000313" key="4">
    <source>
        <dbReference type="Proteomes" id="UP000559256"/>
    </source>
</evidence>